<dbReference type="EMBL" id="JAPEVI010000001">
    <property type="protein sequence ID" value="MCX2721247.1"/>
    <property type="molecule type" value="Genomic_DNA"/>
</dbReference>
<dbReference type="RefSeq" id="WP_265960932.1">
    <property type="nucleotide sequence ID" value="NZ_JAPEVI010000001.1"/>
</dbReference>
<dbReference type="Gene3D" id="3.40.190.290">
    <property type="match status" value="1"/>
</dbReference>
<dbReference type="PANTHER" id="PTHR30537">
    <property type="entry name" value="HTH-TYPE TRANSCRIPTIONAL REGULATOR"/>
    <property type="match status" value="1"/>
</dbReference>
<comment type="caution">
    <text evidence="6">The sequence shown here is derived from an EMBL/GenBank/DDBJ whole genome shotgun (WGS) entry which is preliminary data.</text>
</comment>
<organism evidence="6 7">
    <name type="scientific">Roseibium salinum</name>
    <dbReference type="NCBI Taxonomy" id="1604349"/>
    <lineage>
        <taxon>Bacteria</taxon>
        <taxon>Pseudomonadati</taxon>
        <taxon>Pseudomonadota</taxon>
        <taxon>Alphaproteobacteria</taxon>
        <taxon>Hyphomicrobiales</taxon>
        <taxon>Stappiaceae</taxon>
        <taxon>Roseibium</taxon>
    </lineage>
</organism>
<dbReference type="SUPFAM" id="SSF46785">
    <property type="entry name" value="Winged helix' DNA-binding domain"/>
    <property type="match status" value="1"/>
</dbReference>
<evidence type="ECO:0000256" key="3">
    <source>
        <dbReference type="ARBA" id="ARBA00023125"/>
    </source>
</evidence>
<dbReference type="Proteomes" id="UP001300261">
    <property type="component" value="Unassembled WGS sequence"/>
</dbReference>
<accession>A0ABT3QWE9</accession>
<evidence type="ECO:0000259" key="5">
    <source>
        <dbReference type="PROSITE" id="PS50931"/>
    </source>
</evidence>
<evidence type="ECO:0000313" key="7">
    <source>
        <dbReference type="Proteomes" id="UP001300261"/>
    </source>
</evidence>
<evidence type="ECO:0000313" key="6">
    <source>
        <dbReference type="EMBL" id="MCX2721247.1"/>
    </source>
</evidence>
<keyword evidence="3" id="KW-0238">DNA-binding</keyword>
<dbReference type="SUPFAM" id="SSF53850">
    <property type="entry name" value="Periplasmic binding protein-like II"/>
    <property type="match status" value="1"/>
</dbReference>
<proteinExistence type="inferred from homology"/>
<evidence type="ECO:0000256" key="1">
    <source>
        <dbReference type="ARBA" id="ARBA00009437"/>
    </source>
</evidence>
<evidence type="ECO:0000256" key="4">
    <source>
        <dbReference type="ARBA" id="ARBA00023163"/>
    </source>
</evidence>
<dbReference type="Gene3D" id="1.10.10.10">
    <property type="entry name" value="Winged helix-like DNA-binding domain superfamily/Winged helix DNA-binding domain"/>
    <property type="match status" value="1"/>
</dbReference>
<sequence length="298" mass="33086">MPSYDAIAIFVQVVRSGSFTDAAKTLSTPLSTVSRKVAELEAALEVQLLDRSKRRIRLTEAGTDYFELCKKGLDALVLANRTLRDRQTDTAGTVTITVPPNLAEILFLEPIETFLQRYGQARIRMFVSERMLDFTDDAIDLSFRVVRPTRPDLVIRKLITHRHRLVAAPAYLAVNPLPREPRDLSGHRRLGFGFQERGSVTWPLSKSGSCQELTFEPDLALNDYAGLKAAVLRGLGIGELPGLLCGKDIDAGRLTEVLPQWRFPDITVYAVHTGSPGLSRLARLFLDIMVESLKVGKG</sequence>
<dbReference type="Pfam" id="PF00126">
    <property type="entry name" value="HTH_1"/>
    <property type="match status" value="1"/>
</dbReference>
<gene>
    <name evidence="6" type="ORF">ON753_02345</name>
</gene>
<dbReference type="InterPro" id="IPR036388">
    <property type="entry name" value="WH-like_DNA-bd_sf"/>
</dbReference>
<dbReference type="Pfam" id="PF03466">
    <property type="entry name" value="LysR_substrate"/>
    <property type="match status" value="1"/>
</dbReference>
<dbReference type="PROSITE" id="PS50931">
    <property type="entry name" value="HTH_LYSR"/>
    <property type="match status" value="1"/>
</dbReference>
<dbReference type="CDD" id="cd08422">
    <property type="entry name" value="PBP2_CrgA_like"/>
    <property type="match status" value="1"/>
</dbReference>
<dbReference type="InterPro" id="IPR058163">
    <property type="entry name" value="LysR-type_TF_proteobact-type"/>
</dbReference>
<dbReference type="PANTHER" id="PTHR30537:SF5">
    <property type="entry name" value="HTH-TYPE TRANSCRIPTIONAL ACTIVATOR TTDR-RELATED"/>
    <property type="match status" value="1"/>
</dbReference>
<dbReference type="InterPro" id="IPR005119">
    <property type="entry name" value="LysR_subst-bd"/>
</dbReference>
<keyword evidence="7" id="KW-1185">Reference proteome</keyword>
<keyword evidence="4" id="KW-0804">Transcription</keyword>
<protein>
    <submittedName>
        <fullName evidence="6">LysR family transcriptional regulator</fullName>
    </submittedName>
</protein>
<comment type="similarity">
    <text evidence="1">Belongs to the LysR transcriptional regulatory family.</text>
</comment>
<evidence type="ECO:0000256" key="2">
    <source>
        <dbReference type="ARBA" id="ARBA00023015"/>
    </source>
</evidence>
<keyword evidence="2" id="KW-0805">Transcription regulation</keyword>
<dbReference type="InterPro" id="IPR000847">
    <property type="entry name" value="LysR_HTH_N"/>
</dbReference>
<dbReference type="InterPro" id="IPR036390">
    <property type="entry name" value="WH_DNA-bd_sf"/>
</dbReference>
<feature type="domain" description="HTH lysR-type" evidence="5">
    <location>
        <begin position="2"/>
        <end position="59"/>
    </location>
</feature>
<reference evidence="6 7" key="1">
    <citation type="journal article" date="2016" name="Int. J. Syst. Evol. Microbiol.">
        <title>Labrenzia salina sp. nov., isolated from the rhizosphere of the halophyte Arthrocnemum macrostachyum.</title>
        <authorList>
            <person name="Camacho M."/>
            <person name="Redondo-Gomez S."/>
            <person name="Rodriguez-Llorente I."/>
            <person name="Rohde M."/>
            <person name="Sproer C."/>
            <person name="Schumann P."/>
            <person name="Klenk H.P."/>
            <person name="Montero-Calasanz M.D.C."/>
        </authorList>
    </citation>
    <scope>NUCLEOTIDE SEQUENCE [LARGE SCALE GENOMIC DNA]</scope>
    <source>
        <strain evidence="6 7">DSM 29163</strain>
    </source>
</reference>
<name>A0ABT3QWE9_9HYPH</name>